<dbReference type="PANTHER" id="PTHR37512">
    <property type="entry name" value="TRIFUNCTIONAL NAD BIOSYNTHESIS/REGULATOR PROTEIN NADR"/>
    <property type="match status" value="1"/>
</dbReference>
<feature type="domain" description="NadR/Ttd14 AAA" evidence="1">
    <location>
        <begin position="14"/>
        <end position="172"/>
    </location>
</feature>
<accession>A0A941BRP0</accession>
<name>A0A941BRP0_9BURK</name>
<keyword evidence="2" id="KW-0547">Nucleotide-binding</keyword>
<comment type="caution">
    <text evidence="2">The sequence shown here is derived from an EMBL/GenBank/DDBJ whole genome shotgun (WGS) entry which is preliminary data.</text>
</comment>
<dbReference type="InterPro" id="IPR052735">
    <property type="entry name" value="NAD_biosynth-regulator"/>
</dbReference>
<sequence length="230" mass="24907">MRWPEPPHGALLLAIVGAESTGKSTLAAALAQRLVDDTGLACTAVPEVLRAWCDRQGRTPRQHEQDGIAAEQARHLAEACATHAVVVADTTPLMTAVYHHQVFGDDSLDAPAQAWQKHCALTLLTALDLPWQADGLQRDGPQVRAPVDARLRRLLVGAGLPFSVVRGSGRDRLESAVDAVAPLLRARRTPGRGLFSRLDERDSGPAGRPWRCDHCDDPGCEHALRQLAQR</sequence>
<dbReference type="Pfam" id="PF13521">
    <property type="entry name" value="AAA_28"/>
    <property type="match status" value="1"/>
</dbReference>
<keyword evidence="3" id="KW-1185">Reference proteome</keyword>
<reference evidence="2" key="1">
    <citation type="submission" date="2021-04" db="EMBL/GenBank/DDBJ databases">
        <title>The genome sequence of Ideonella sp. 4Y11.</title>
        <authorList>
            <person name="Liu Y."/>
        </authorList>
    </citation>
    <scope>NUCLEOTIDE SEQUENCE</scope>
    <source>
        <strain evidence="2">4Y11</strain>
    </source>
</reference>
<protein>
    <submittedName>
        <fullName evidence="2">ATP-binding protein</fullName>
    </submittedName>
</protein>
<evidence type="ECO:0000259" key="1">
    <source>
        <dbReference type="Pfam" id="PF13521"/>
    </source>
</evidence>
<gene>
    <name evidence="2" type="ORF">KAK06_16945</name>
</gene>
<keyword evidence="2" id="KW-0067">ATP-binding</keyword>
<dbReference type="Gene3D" id="3.40.50.300">
    <property type="entry name" value="P-loop containing nucleotide triphosphate hydrolases"/>
    <property type="match status" value="1"/>
</dbReference>
<evidence type="ECO:0000313" key="2">
    <source>
        <dbReference type="EMBL" id="MBQ0960645.1"/>
    </source>
</evidence>
<dbReference type="EMBL" id="JAGQDE010000016">
    <property type="protein sequence ID" value="MBQ0960645.1"/>
    <property type="molecule type" value="Genomic_DNA"/>
</dbReference>
<dbReference type="SUPFAM" id="SSF52540">
    <property type="entry name" value="P-loop containing nucleoside triphosphate hydrolases"/>
    <property type="match status" value="1"/>
</dbReference>
<dbReference type="AlphaFoldDB" id="A0A941BRP0"/>
<evidence type="ECO:0000313" key="3">
    <source>
        <dbReference type="Proteomes" id="UP000678374"/>
    </source>
</evidence>
<dbReference type="Proteomes" id="UP000678374">
    <property type="component" value="Unassembled WGS sequence"/>
</dbReference>
<organism evidence="2 3">
    <name type="scientific">Ideonella aquatica</name>
    <dbReference type="NCBI Taxonomy" id="2824119"/>
    <lineage>
        <taxon>Bacteria</taxon>
        <taxon>Pseudomonadati</taxon>
        <taxon>Pseudomonadota</taxon>
        <taxon>Betaproteobacteria</taxon>
        <taxon>Burkholderiales</taxon>
        <taxon>Sphaerotilaceae</taxon>
        <taxon>Ideonella</taxon>
    </lineage>
</organism>
<dbReference type="PANTHER" id="PTHR37512:SF1">
    <property type="entry name" value="NADR_TTD14 AAA DOMAIN-CONTAINING PROTEIN"/>
    <property type="match status" value="1"/>
</dbReference>
<proteinExistence type="predicted"/>
<dbReference type="InterPro" id="IPR038727">
    <property type="entry name" value="NadR/Ttd14_AAA_dom"/>
</dbReference>
<dbReference type="RefSeq" id="WP_210803320.1">
    <property type="nucleotide sequence ID" value="NZ_JAGQDE010000016.1"/>
</dbReference>
<dbReference type="GO" id="GO:0005524">
    <property type="term" value="F:ATP binding"/>
    <property type="evidence" value="ECO:0007669"/>
    <property type="project" value="UniProtKB-KW"/>
</dbReference>
<dbReference type="InterPro" id="IPR027417">
    <property type="entry name" value="P-loop_NTPase"/>
</dbReference>